<dbReference type="InterPro" id="IPR058917">
    <property type="entry name" value="RESC6_dom"/>
</dbReference>
<evidence type="ECO:0000256" key="1">
    <source>
        <dbReference type="SAM" id="MobiDB-lite"/>
    </source>
</evidence>
<dbReference type="PROSITE" id="PS51286">
    <property type="entry name" value="RAP"/>
    <property type="match status" value="1"/>
</dbReference>
<dbReference type="Pfam" id="PF26188">
    <property type="entry name" value="RESC6"/>
    <property type="match status" value="1"/>
</dbReference>
<dbReference type="SMART" id="SM00767">
    <property type="entry name" value="DCD"/>
    <property type="match status" value="1"/>
</dbReference>
<reference evidence="4 5" key="1">
    <citation type="journal article" date="2023" name="Commun. Biol.">
        <title>Genome analysis of Parmales, the sister group of diatoms, reveals the evolutionary specialization of diatoms from phago-mixotrophs to photoautotrophs.</title>
        <authorList>
            <person name="Ban H."/>
            <person name="Sato S."/>
            <person name="Yoshikawa S."/>
            <person name="Yamada K."/>
            <person name="Nakamura Y."/>
            <person name="Ichinomiya M."/>
            <person name="Sato N."/>
            <person name="Blanc-Mathieu R."/>
            <person name="Endo H."/>
            <person name="Kuwata A."/>
            <person name="Ogata H."/>
        </authorList>
    </citation>
    <scope>NUCLEOTIDE SEQUENCE [LARGE SCALE GENOMIC DNA]</scope>
</reference>
<feature type="compositionally biased region" description="Gly residues" evidence="1">
    <location>
        <begin position="1274"/>
        <end position="1293"/>
    </location>
</feature>
<dbReference type="Pfam" id="PF08373">
    <property type="entry name" value="RAP"/>
    <property type="match status" value="1"/>
</dbReference>
<feature type="compositionally biased region" description="Polar residues" evidence="1">
    <location>
        <begin position="720"/>
        <end position="731"/>
    </location>
</feature>
<feature type="non-terminal residue" evidence="4">
    <location>
        <position position="1"/>
    </location>
</feature>
<keyword evidence="5" id="KW-1185">Reference proteome</keyword>
<dbReference type="InterPro" id="IPR013584">
    <property type="entry name" value="RAP"/>
</dbReference>
<feature type="compositionally biased region" description="Pro residues" evidence="1">
    <location>
        <begin position="1177"/>
        <end position="1190"/>
    </location>
</feature>
<feature type="compositionally biased region" description="Basic and acidic residues" evidence="1">
    <location>
        <begin position="1260"/>
        <end position="1273"/>
    </location>
</feature>
<feature type="compositionally biased region" description="Pro residues" evidence="1">
    <location>
        <begin position="805"/>
        <end position="828"/>
    </location>
</feature>
<name>A0ABQ6MSK6_9STRA</name>
<organism evidence="4 5">
    <name type="scientific">Tetraparma gracilis</name>
    <dbReference type="NCBI Taxonomy" id="2962635"/>
    <lineage>
        <taxon>Eukaryota</taxon>
        <taxon>Sar</taxon>
        <taxon>Stramenopiles</taxon>
        <taxon>Ochrophyta</taxon>
        <taxon>Bolidophyceae</taxon>
        <taxon>Parmales</taxon>
        <taxon>Triparmaceae</taxon>
        <taxon>Tetraparma</taxon>
    </lineage>
</organism>
<dbReference type="PROSITE" id="PS51222">
    <property type="entry name" value="DCD"/>
    <property type="match status" value="1"/>
</dbReference>
<dbReference type="EMBL" id="BRYB01001728">
    <property type="protein sequence ID" value="GMI32156.1"/>
    <property type="molecule type" value="Genomic_DNA"/>
</dbReference>
<dbReference type="Proteomes" id="UP001165060">
    <property type="component" value="Unassembled WGS sequence"/>
</dbReference>
<feature type="domain" description="RAP" evidence="3">
    <location>
        <begin position="566"/>
        <end position="638"/>
    </location>
</feature>
<dbReference type="InterPro" id="IPR013989">
    <property type="entry name" value="Dev_and_cell_death_domain"/>
</dbReference>
<dbReference type="PANTHER" id="PTHR21228">
    <property type="entry name" value="FAST LEU-RICH DOMAIN-CONTAINING"/>
    <property type="match status" value="1"/>
</dbReference>
<comment type="caution">
    <text evidence="4">The sequence shown here is derived from an EMBL/GenBank/DDBJ whole genome shotgun (WGS) entry which is preliminary data.</text>
</comment>
<feature type="compositionally biased region" description="Low complexity" evidence="1">
    <location>
        <begin position="1"/>
        <end position="13"/>
    </location>
</feature>
<feature type="region of interest" description="Disordered" evidence="1">
    <location>
        <begin position="693"/>
        <end position="871"/>
    </location>
</feature>
<evidence type="ECO:0000259" key="3">
    <source>
        <dbReference type="PROSITE" id="PS51286"/>
    </source>
</evidence>
<feature type="compositionally biased region" description="Pro residues" evidence="1">
    <location>
        <begin position="770"/>
        <end position="780"/>
    </location>
</feature>
<feature type="compositionally biased region" description="Basic and acidic residues" evidence="1">
    <location>
        <begin position="1229"/>
        <end position="1248"/>
    </location>
</feature>
<sequence length="1326" mass="141953">SQPSQSPSPSQPGQHPPGGAPQNAGPPGPNPQNLSGSHWMSECKRRNEQIVRLALRDDYSSLLSLYTLESPRFSSVNWSTLISRLGRLSAASKASLKLDPRLPPFISAISKIMSTDLKNFGLQSSSNVVHALGKLGLSPDSVPPPLSSPTAVILKSLSDHAPSYVANATTQEVANVCWGMAQLRFAGARPYFKAVEANAEYLVENGKPQEVSNIAWASAKINISIPLYLAEVEKQSAWLVEEEGNAQDIANTAWSFATHGVQAPLLFSKIERNAEYLILQGNTQTVANTAWAFATLGVSAPALFKKIDEKCAEIKLVENGKTQEISNTAWSFASLQHPARNLFQKINEHAGDGRTKGIVSKMKTQDISNTSWAMATLQYDGSKLFEAVDARSEFLVERGNTQCLANTAFAFALIGYKPTNLLDAMEKKVKLFAENANPQEICNALWSITMLGMAREKEFMLKTIWERAVRTDPKLFNNASMGQLYQVTVHARVDGIMLQPVSSVLRNNMSAAMKSLVDIPSKSQTEFSTYLRAIGFRHLSEVAALPPEEDAAGFLSIDMADMERKIAIEYDGSPHFLTELKDGAKMNHGRENGQSLAKRRLLEKMGWKVISIPFHVNIAMNRLAAPARKAAKVNYLRDLLARNGVEVTWTSVKGVDYDVEVEASLTGPDASMGFGMPPPEGAQYYADPTDPYAAENAAQYGGDPNTHQYGNPSAHPHQPFGNQMDGSQFGSNPYDHHQGPNQYLQPGFSSYEPHAQSLYADPSHQQHPHPLQPHPLQPHQPHPHQQHLHQQHQPPPHGHPQMGHHPPPPQQSLYGNPPPPSHSQPPPHSFSSSGAPQGLSVNVPAWSAGPPKFDSTPSLDDTPNSAPAGSVSAAAAPFVPHSGNLDPMPTFSAPSSLDNALSTDSLSSFQLGLDDASASAALPAFLGGDQSHTASSVSSAPVPPPPPGLSNLKLVSGPGYVFHTNKETRSETAAKSIFGSSSDGPYRDLQVGAPCFLFDYSSQMYEGIFIAETVCTKNIDKYAWGGKFPYQVRFSKWSGTTAKLGKKAVMELVGSQKITKLTEEQQQAIFKMFAPYVEQEAANATPDWSAADSTSQLFSGLDDVVTGVVGGDGEDLHQAPTGSRLASWRERTPSMLDDYGGLGGDVIGGKPLGLFGGSEEAGTLVTVGTNSDTSDLGPPPPSPPPPPAAPAPSVVTPVLGMEKTFAELTMLNVKKEQQPPPPPPPPAEGGDKEKGEGGEKPASGDKRSSKPGSSRGTPKPRSDGRRGGDRSGRGGEGGAGRGDGSGSGWGGSKRNGDGTSRPMYKSRAEKLAAMKKMAEAKGQGGN</sequence>
<feature type="region of interest" description="Disordered" evidence="1">
    <location>
        <begin position="1214"/>
        <end position="1326"/>
    </location>
</feature>
<feature type="compositionally biased region" description="Pro residues" evidence="1">
    <location>
        <begin position="1218"/>
        <end position="1227"/>
    </location>
</feature>
<evidence type="ECO:0000313" key="5">
    <source>
        <dbReference type="Proteomes" id="UP001165060"/>
    </source>
</evidence>
<accession>A0ABQ6MSK6</accession>
<feature type="region of interest" description="Disordered" evidence="1">
    <location>
        <begin position="1"/>
        <end position="38"/>
    </location>
</feature>
<proteinExistence type="predicted"/>
<dbReference type="Pfam" id="PF10539">
    <property type="entry name" value="Dev_Cell_Death"/>
    <property type="match status" value="1"/>
</dbReference>
<feature type="compositionally biased region" description="Basic and acidic residues" evidence="1">
    <location>
        <begin position="1306"/>
        <end position="1319"/>
    </location>
</feature>
<feature type="domain" description="DCD" evidence="2">
    <location>
        <begin position="955"/>
        <end position="1075"/>
    </location>
</feature>
<evidence type="ECO:0008006" key="6">
    <source>
        <dbReference type="Google" id="ProtNLM"/>
    </source>
</evidence>
<dbReference type="PANTHER" id="PTHR21228:SF40">
    <property type="entry name" value="LD45607P"/>
    <property type="match status" value="1"/>
</dbReference>
<evidence type="ECO:0000313" key="4">
    <source>
        <dbReference type="EMBL" id="GMI32156.1"/>
    </source>
</evidence>
<evidence type="ECO:0000259" key="2">
    <source>
        <dbReference type="PROSITE" id="PS51222"/>
    </source>
</evidence>
<feature type="region of interest" description="Disordered" evidence="1">
    <location>
        <begin position="1165"/>
        <end position="1194"/>
    </location>
</feature>
<gene>
    <name evidence="4" type="ORF">TeGR_g12047</name>
</gene>
<feature type="compositionally biased region" description="Polar residues" evidence="1">
    <location>
        <begin position="739"/>
        <end position="748"/>
    </location>
</feature>
<dbReference type="InterPro" id="IPR050870">
    <property type="entry name" value="FAST_kinase"/>
</dbReference>
<feature type="compositionally biased region" description="Pro residues" evidence="1">
    <location>
        <begin position="14"/>
        <end position="30"/>
    </location>
</feature>
<protein>
    <recommendedName>
        <fullName evidence="6">RAP domain-containing protein</fullName>
    </recommendedName>
</protein>
<feature type="compositionally biased region" description="Basic residues" evidence="1">
    <location>
        <begin position="781"/>
        <end position="790"/>
    </location>
</feature>